<dbReference type="OrthoDB" id="8478256at2"/>
<dbReference type="STRING" id="342108.amb0836"/>
<sequence>MKTDRPTVRLSTARLMALATLLAPVVLSACTDVKRSLGYEKQPPDEFQVVQRAPLAMPPEFSLRPPQPGAVRPQEGVTRDQARQILVGGRTATPISTEGRTAGDISLMKRIGADSIQPEIRVLVNKESQALADADKSFQDRIMFWRKAEPPGAAVDASKETQRLRENQALGKSLSDGETPQVQRRKRAWLEGIFN</sequence>
<keyword evidence="4" id="KW-1185">Reference proteome</keyword>
<evidence type="ECO:0000256" key="2">
    <source>
        <dbReference type="SAM" id="SignalP"/>
    </source>
</evidence>
<feature type="region of interest" description="Disordered" evidence="1">
    <location>
        <begin position="150"/>
        <end position="182"/>
    </location>
</feature>
<accession>Q2W935</accession>
<evidence type="ECO:0008006" key="5">
    <source>
        <dbReference type="Google" id="ProtNLM"/>
    </source>
</evidence>
<feature type="signal peptide" evidence="2">
    <location>
        <begin position="1"/>
        <end position="28"/>
    </location>
</feature>
<reference evidence="3 4" key="1">
    <citation type="journal article" date="2005" name="DNA Res.">
        <title>Complete genome sequence of the facultative anaerobic magnetotactic bacterium Magnetospirillum sp. strain AMB-1.</title>
        <authorList>
            <person name="Matsunaga T."/>
            <person name="Okamura Y."/>
            <person name="Fukuda Y."/>
            <person name="Wahyudi A.T."/>
            <person name="Murase Y."/>
            <person name="Takeyama H."/>
        </authorList>
    </citation>
    <scope>NUCLEOTIDE SEQUENCE [LARGE SCALE GENOMIC DNA]</scope>
    <source>
        <strain evidence="4">ATCC 700264 / AMB-1</strain>
    </source>
</reference>
<proteinExistence type="predicted"/>
<name>Q2W935_PARM1</name>
<dbReference type="InterPro" id="IPR021395">
    <property type="entry name" value="DUF3035"/>
</dbReference>
<dbReference type="KEGG" id="mag:amb0836"/>
<protein>
    <recommendedName>
        <fullName evidence="5">DUF3035 domain-containing protein</fullName>
    </recommendedName>
</protein>
<dbReference type="AlphaFoldDB" id="Q2W935"/>
<feature type="compositionally biased region" description="Basic and acidic residues" evidence="1">
    <location>
        <begin position="157"/>
        <end position="166"/>
    </location>
</feature>
<feature type="chain" id="PRO_5004218348" description="DUF3035 domain-containing protein" evidence="2">
    <location>
        <begin position="29"/>
        <end position="195"/>
    </location>
</feature>
<evidence type="ECO:0000256" key="1">
    <source>
        <dbReference type="SAM" id="MobiDB-lite"/>
    </source>
</evidence>
<evidence type="ECO:0000313" key="4">
    <source>
        <dbReference type="Proteomes" id="UP000007058"/>
    </source>
</evidence>
<dbReference type="EMBL" id="AP007255">
    <property type="protein sequence ID" value="BAE49640.1"/>
    <property type="molecule type" value="Genomic_DNA"/>
</dbReference>
<dbReference type="PROSITE" id="PS51257">
    <property type="entry name" value="PROKAR_LIPOPROTEIN"/>
    <property type="match status" value="1"/>
</dbReference>
<dbReference type="RefSeq" id="WP_011383278.1">
    <property type="nucleotide sequence ID" value="NC_007626.1"/>
</dbReference>
<gene>
    <name evidence="3" type="ordered locus">amb0836</name>
</gene>
<dbReference type="Proteomes" id="UP000007058">
    <property type="component" value="Chromosome"/>
</dbReference>
<dbReference type="Pfam" id="PF11233">
    <property type="entry name" value="DUF3035"/>
    <property type="match status" value="1"/>
</dbReference>
<dbReference type="HOGENOM" id="CLU_123750_0_0_5"/>
<keyword evidence="2" id="KW-0732">Signal</keyword>
<evidence type="ECO:0000313" key="3">
    <source>
        <dbReference type="EMBL" id="BAE49640.1"/>
    </source>
</evidence>
<organism evidence="3 4">
    <name type="scientific">Paramagnetospirillum magneticum (strain ATCC 700264 / AMB-1)</name>
    <name type="common">Magnetospirillum magneticum</name>
    <dbReference type="NCBI Taxonomy" id="342108"/>
    <lineage>
        <taxon>Bacteria</taxon>
        <taxon>Pseudomonadati</taxon>
        <taxon>Pseudomonadota</taxon>
        <taxon>Alphaproteobacteria</taxon>
        <taxon>Rhodospirillales</taxon>
        <taxon>Magnetospirillaceae</taxon>
        <taxon>Paramagnetospirillum</taxon>
    </lineage>
</organism>